<sequence>MFALLCIILNVDEKGDVVVSRGSNGFPTSGGDENSSSTDGSDGKSPGGSLAQSRGFCFSLVKMSKILLWVIQPFIYWYLVRAIANKVNMNQIKVKIASFVLQILGRIKSSRSLPNPKDHCRH</sequence>
<keyword evidence="4" id="KW-1185">Reference proteome</keyword>
<feature type="region of interest" description="Disordered" evidence="1">
    <location>
        <begin position="22"/>
        <end position="50"/>
    </location>
</feature>
<evidence type="ECO:0000313" key="4">
    <source>
        <dbReference type="Proteomes" id="UP001417504"/>
    </source>
</evidence>
<proteinExistence type="predicted"/>
<evidence type="ECO:0000256" key="2">
    <source>
        <dbReference type="SAM" id="Phobius"/>
    </source>
</evidence>
<keyword evidence="2" id="KW-0812">Transmembrane</keyword>
<name>A0AAP0PBM8_9MAGN</name>
<dbReference type="AlphaFoldDB" id="A0AAP0PBM8"/>
<organism evidence="3 4">
    <name type="scientific">Stephania japonica</name>
    <dbReference type="NCBI Taxonomy" id="461633"/>
    <lineage>
        <taxon>Eukaryota</taxon>
        <taxon>Viridiplantae</taxon>
        <taxon>Streptophyta</taxon>
        <taxon>Embryophyta</taxon>
        <taxon>Tracheophyta</taxon>
        <taxon>Spermatophyta</taxon>
        <taxon>Magnoliopsida</taxon>
        <taxon>Ranunculales</taxon>
        <taxon>Menispermaceae</taxon>
        <taxon>Menispermoideae</taxon>
        <taxon>Cissampelideae</taxon>
        <taxon>Stephania</taxon>
    </lineage>
</organism>
<gene>
    <name evidence="3" type="ORF">Sjap_009337</name>
</gene>
<dbReference type="Proteomes" id="UP001417504">
    <property type="component" value="Unassembled WGS sequence"/>
</dbReference>
<evidence type="ECO:0000256" key="1">
    <source>
        <dbReference type="SAM" id="MobiDB-lite"/>
    </source>
</evidence>
<feature type="transmembrane region" description="Helical" evidence="2">
    <location>
        <begin position="66"/>
        <end position="84"/>
    </location>
</feature>
<comment type="caution">
    <text evidence="3">The sequence shown here is derived from an EMBL/GenBank/DDBJ whole genome shotgun (WGS) entry which is preliminary data.</text>
</comment>
<accession>A0AAP0PBM8</accession>
<keyword evidence="2" id="KW-1133">Transmembrane helix</keyword>
<reference evidence="3 4" key="1">
    <citation type="submission" date="2024-01" db="EMBL/GenBank/DDBJ databases">
        <title>Genome assemblies of Stephania.</title>
        <authorList>
            <person name="Yang L."/>
        </authorList>
    </citation>
    <scope>NUCLEOTIDE SEQUENCE [LARGE SCALE GENOMIC DNA]</scope>
    <source>
        <strain evidence="3">QJT</strain>
        <tissue evidence="3">Leaf</tissue>
    </source>
</reference>
<feature type="compositionally biased region" description="Polar residues" evidence="1">
    <location>
        <begin position="22"/>
        <end position="40"/>
    </location>
</feature>
<keyword evidence="2" id="KW-0472">Membrane</keyword>
<dbReference type="EMBL" id="JBBNAE010000003">
    <property type="protein sequence ID" value="KAK9138743.1"/>
    <property type="molecule type" value="Genomic_DNA"/>
</dbReference>
<evidence type="ECO:0000313" key="3">
    <source>
        <dbReference type="EMBL" id="KAK9138743.1"/>
    </source>
</evidence>
<protein>
    <submittedName>
        <fullName evidence="3">Uncharacterized protein</fullName>
    </submittedName>
</protein>